<dbReference type="InterPro" id="IPR004304">
    <property type="entry name" value="FmdA_AmdA"/>
</dbReference>
<dbReference type="EMBL" id="LS483487">
    <property type="protein sequence ID" value="SQJ17270.1"/>
    <property type="molecule type" value="Genomic_DNA"/>
</dbReference>
<proteinExistence type="predicted"/>
<dbReference type="RefSeq" id="WP_005982561.1">
    <property type="nucleotide sequence ID" value="NZ_CABKNW010000008.1"/>
</dbReference>
<name>A0AAX2JG45_9FUSO</name>
<dbReference type="GO" id="GO:0004328">
    <property type="term" value="F:formamidase activity"/>
    <property type="evidence" value="ECO:0007669"/>
    <property type="project" value="UniProtKB-EC"/>
</dbReference>
<reference evidence="1 2" key="1">
    <citation type="submission" date="2018-06" db="EMBL/GenBank/DDBJ databases">
        <authorList>
            <consortium name="Pathogen Informatics"/>
            <person name="Doyle S."/>
        </authorList>
    </citation>
    <scope>NUCLEOTIDE SEQUENCE [LARGE SCALE GENOMIC DNA]</scope>
    <source>
        <strain evidence="1 2">NCTC12112</strain>
    </source>
</reference>
<dbReference type="GeneID" id="78454577"/>
<protein>
    <submittedName>
        <fullName evidence="1">Formamidase</fullName>
        <ecNumber evidence="1">3.5.1.49</ecNumber>
    </submittedName>
</protein>
<sequence length="300" mass="32883">MIYISKDYVNDTLKWDNKAAAHCKDGEIVVFETRDCYDNSITSSERPLGDRSDALSNPVTGALYVDGAEKGDILKVEIRDIKLRPWGVMRSSNIGGVFHEKYDKREAVIYSIRNNKILFDDVLELDVNPMIGVIGTAPEGEEGIPTITPGKHGGNMDCKKITTGSTIYLPVNVDGGLLSMGDIHALMGDGEVFICGLETAGEITVKVSVLKNIKLPVPFLYSGEKVMTIQSAETLDKAGDMAAKEMFEFVKNASGQSDLRTGMLMSLISDMAVCQVVDPLLTMRVEFPLEVLEKYGYKLP</sequence>
<dbReference type="PANTHER" id="PTHR31891">
    <property type="entry name" value="FORMAMIDASE C869.04-RELATED"/>
    <property type="match status" value="1"/>
</dbReference>
<accession>A0AAX2JG45</accession>
<keyword evidence="1" id="KW-0378">Hydrolase</keyword>
<dbReference type="Gene3D" id="2.40.10.120">
    <property type="match status" value="1"/>
</dbReference>
<dbReference type="Gene3D" id="3.10.28.20">
    <property type="entry name" value="Acetamidase/Formamidase-like domains"/>
    <property type="match status" value="1"/>
</dbReference>
<organism evidence="1 2">
    <name type="scientific">Fusobacterium ulcerans</name>
    <dbReference type="NCBI Taxonomy" id="861"/>
    <lineage>
        <taxon>Bacteria</taxon>
        <taxon>Fusobacteriati</taxon>
        <taxon>Fusobacteriota</taxon>
        <taxon>Fusobacteriia</taxon>
        <taxon>Fusobacteriales</taxon>
        <taxon>Fusobacteriaceae</taxon>
        <taxon>Fusobacterium</taxon>
    </lineage>
</organism>
<gene>
    <name evidence="1" type="primary">fmdA</name>
    <name evidence="1" type="ORF">NCTC12112_03319</name>
</gene>
<dbReference type="PANTHER" id="PTHR31891:SF1">
    <property type="entry name" value="FORMAMIDASE C869.04-RELATED"/>
    <property type="match status" value="1"/>
</dbReference>
<dbReference type="EC" id="3.5.1.49" evidence="1"/>
<dbReference type="Pfam" id="PF03069">
    <property type="entry name" value="FmdA_AmdA"/>
    <property type="match status" value="2"/>
</dbReference>
<dbReference type="Proteomes" id="UP000249008">
    <property type="component" value="Chromosome 1"/>
</dbReference>
<evidence type="ECO:0000313" key="1">
    <source>
        <dbReference type="EMBL" id="SQJ17270.1"/>
    </source>
</evidence>
<dbReference type="KEGG" id="ful:C4N20_07140"/>
<dbReference type="Gene3D" id="2.60.120.580">
    <property type="entry name" value="Acetamidase/Formamidase-like domains"/>
    <property type="match status" value="1"/>
</dbReference>
<evidence type="ECO:0000313" key="2">
    <source>
        <dbReference type="Proteomes" id="UP000249008"/>
    </source>
</evidence>
<dbReference type="AlphaFoldDB" id="A0AAX2JG45"/>
<dbReference type="SUPFAM" id="SSF141130">
    <property type="entry name" value="Acetamidase/Formamidase-like"/>
    <property type="match status" value="1"/>
</dbReference>